<dbReference type="GeneID" id="136816650"/>
<dbReference type="SMART" id="SM00181">
    <property type="entry name" value="EGF"/>
    <property type="match status" value="1"/>
</dbReference>
<dbReference type="Proteomes" id="UP000594262">
    <property type="component" value="Unplaced"/>
</dbReference>
<feature type="chain" id="PRO_5029728154" description="EGF-like domain-containing protein" evidence="7">
    <location>
        <begin position="21"/>
        <end position="357"/>
    </location>
</feature>
<dbReference type="PROSITE" id="PS50026">
    <property type="entry name" value="EGF_3"/>
    <property type="match status" value="1"/>
</dbReference>
<evidence type="ECO:0000256" key="6">
    <source>
        <dbReference type="PROSITE-ProRule" id="PRU00076"/>
    </source>
</evidence>
<keyword evidence="2 7" id="KW-0732">Signal</keyword>
<dbReference type="AlphaFoldDB" id="A0A7M6DNF4"/>
<keyword evidence="1 6" id="KW-0245">EGF-like domain</keyword>
<dbReference type="SUPFAM" id="SSF57196">
    <property type="entry name" value="EGF/Laminin"/>
    <property type="match status" value="1"/>
</dbReference>
<evidence type="ECO:0000256" key="3">
    <source>
        <dbReference type="ARBA" id="ARBA00022737"/>
    </source>
</evidence>
<evidence type="ECO:0000313" key="9">
    <source>
        <dbReference type="EnsemblMetazoa" id="CLYHEMP017971.1"/>
    </source>
</evidence>
<dbReference type="EnsemblMetazoa" id="CLYHEMT017971.1">
    <property type="protein sequence ID" value="CLYHEMP017971.1"/>
    <property type="gene ID" value="CLYHEMG017971"/>
</dbReference>
<accession>A0A7M6DNF4</accession>
<dbReference type="CDD" id="cd00054">
    <property type="entry name" value="EGF_CA"/>
    <property type="match status" value="1"/>
</dbReference>
<dbReference type="OrthoDB" id="5985073at2759"/>
<dbReference type="PROSITE" id="PS00022">
    <property type="entry name" value="EGF_1"/>
    <property type="match status" value="1"/>
</dbReference>
<protein>
    <recommendedName>
        <fullName evidence="8">EGF-like domain-containing protein</fullName>
    </recommendedName>
</protein>
<keyword evidence="3" id="KW-0677">Repeat</keyword>
<feature type="disulfide bond" evidence="6">
    <location>
        <begin position="330"/>
        <end position="339"/>
    </location>
</feature>
<evidence type="ECO:0000256" key="7">
    <source>
        <dbReference type="SAM" id="SignalP"/>
    </source>
</evidence>
<evidence type="ECO:0000313" key="10">
    <source>
        <dbReference type="Proteomes" id="UP000594262"/>
    </source>
</evidence>
<keyword evidence="5" id="KW-0325">Glycoprotein</keyword>
<proteinExistence type="predicted"/>
<dbReference type="Gene3D" id="2.10.25.10">
    <property type="entry name" value="Laminin"/>
    <property type="match status" value="1"/>
</dbReference>
<keyword evidence="4 6" id="KW-1015">Disulfide bond</keyword>
<evidence type="ECO:0000256" key="1">
    <source>
        <dbReference type="ARBA" id="ARBA00022536"/>
    </source>
</evidence>
<evidence type="ECO:0000259" key="8">
    <source>
        <dbReference type="PROSITE" id="PS50026"/>
    </source>
</evidence>
<evidence type="ECO:0000256" key="4">
    <source>
        <dbReference type="ARBA" id="ARBA00023157"/>
    </source>
</evidence>
<keyword evidence="10" id="KW-1185">Reference proteome</keyword>
<dbReference type="FunFam" id="2.10.25.10:FF:000173">
    <property type="entry name" value="Neurogenic locus notch protein 2"/>
    <property type="match status" value="1"/>
</dbReference>
<dbReference type="InterPro" id="IPR000742">
    <property type="entry name" value="EGF"/>
</dbReference>
<reference evidence="9" key="1">
    <citation type="submission" date="2021-01" db="UniProtKB">
        <authorList>
            <consortium name="EnsemblMetazoa"/>
        </authorList>
    </citation>
    <scope>IDENTIFICATION</scope>
</reference>
<comment type="caution">
    <text evidence="6">Lacks conserved residue(s) required for the propagation of feature annotation.</text>
</comment>
<dbReference type="RefSeq" id="XP_066929085.1">
    <property type="nucleotide sequence ID" value="XM_067072984.1"/>
</dbReference>
<organism evidence="9 10">
    <name type="scientific">Clytia hemisphaerica</name>
    <dbReference type="NCBI Taxonomy" id="252671"/>
    <lineage>
        <taxon>Eukaryota</taxon>
        <taxon>Metazoa</taxon>
        <taxon>Cnidaria</taxon>
        <taxon>Hydrozoa</taxon>
        <taxon>Hydroidolina</taxon>
        <taxon>Leptothecata</taxon>
        <taxon>Obeliida</taxon>
        <taxon>Clytiidae</taxon>
        <taxon>Clytia</taxon>
    </lineage>
</organism>
<name>A0A7M6DNF4_9CNID</name>
<evidence type="ECO:0000256" key="2">
    <source>
        <dbReference type="ARBA" id="ARBA00022729"/>
    </source>
</evidence>
<feature type="signal peptide" evidence="7">
    <location>
        <begin position="1"/>
        <end position="20"/>
    </location>
</feature>
<sequence length="357" mass="40821">MSSLVFLFILVVFTLDLLEGSPPKHGYQYKVKSLDQCISHDFSPIGCMKQSDHDRKKSDLILTGRDPHSPSYNDKEHAHVNDGLWTDYDEWLPNFICQCANELYQKYPNSQSHIIGIGYYAECWSISKQNFERLLKEKGVKAFSHQCVKTDFKKFFPLRPKIEKCGSFSGKDDTMFVYKVAKQQDSCKQFYVQKGCKKIENDTTGKSPKPKGLQKVIVLDKNDKKLFCTCSKEAIKSGHRYFSVNRQGKCFLWDSSVMELEPSEKCYDSASKQCPKYRSSCKSSPHCSGLTSLDHQIYEAVQGPFACEKNPCKNKGVCSSNRLFSFKCKCPKGISGDRCQIEDENEEDEDCDPEDEE</sequence>
<evidence type="ECO:0000256" key="5">
    <source>
        <dbReference type="ARBA" id="ARBA00023180"/>
    </source>
</evidence>
<feature type="domain" description="EGF-like" evidence="8">
    <location>
        <begin position="303"/>
        <end position="340"/>
    </location>
</feature>